<name>A0ABQ3MY04_9PSEU</name>
<dbReference type="EMBL" id="BNAR01000028">
    <property type="protein sequence ID" value="GHH62484.1"/>
    <property type="molecule type" value="Genomic_DNA"/>
</dbReference>
<dbReference type="Proteomes" id="UP000605568">
    <property type="component" value="Unassembled WGS sequence"/>
</dbReference>
<proteinExistence type="predicted"/>
<feature type="signal peptide" evidence="1">
    <location>
        <begin position="1"/>
        <end position="24"/>
    </location>
</feature>
<comment type="caution">
    <text evidence="2">The sequence shown here is derived from an EMBL/GenBank/DDBJ whole genome shotgun (WGS) entry which is preliminary data.</text>
</comment>
<protein>
    <submittedName>
        <fullName evidence="2">ATP/GTP-binding protein</fullName>
    </submittedName>
</protein>
<keyword evidence="1" id="KW-0732">Signal</keyword>
<feature type="chain" id="PRO_5046379909" evidence="1">
    <location>
        <begin position="25"/>
        <end position="280"/>
    </location>
</feature>
<organism evidence="2 3">
    <name type="scientific">Lentzea cavernae</name>
    <dbReference type="NCBI Taxonomy" id="2020703"/>
    <lineage>
        <taxon>Bacteria</taxon>
        <taxon>Bacillati</taxon>
        <taxon>Actinomycetota</taxon>
        <taxon>Actinomycetes</taxon>
        <taxon>Pseudonocardiales</taxon>
        <taxon>Pseudonocardiaceae</taxon>
        <taxon>Lentzea</taxon>
    </lineage>
</organism>
<reference evidence="3" key="1">
    <citation type="journal article" date="2019" name="Int. J. Syst. Evol. Microbiol.">
        <title>The Global Catalogue of Microorganisms (GCM) 10K type strain sequencing project: providing services to taxonomists for standard genome sequencing and annotation.</title>
        <authorList>
            <consortium name="The Broad Institute Genomics Platform"/>
            <consortium name="The Broad Institute Genome Sequencing Center for Infectious Disease"/>
            <person name="Wu L."/>
            <person name="Ma J."/>
        </authorList>
    </citation>
    <scope>NUCLEOTIDE SEQUENCE [LARGE SCALE GENOMIC DNA]</scope>
    <source>
        <strain evidence="3">CGMCC 4.7367</strain>
    </source>
</reference>
<evidence type="ECO:0000313" key="2">
    <source>
        <dbReference type="EMBL" id="GHH62484.1"/>
    </source>
</evidence>
<evidence type="ECO:0000256" key="1">
    <source>
        <dbReference type="SAM" id="SignalP"/>
    </source>
</evidence>
<gene>
    <name evidence="2" type="ORF">GCM10017774_90360</name>
</gene>
<sequence length="280" mass="28458">MAHPTVLVALAAATFVAASPPVVAGDAWGATTCSQEPSPLCNVTAGTRPNGSLNNGQRPVNGQGQAGDDLFACRYVPAGPRPGQETPKEPGGWFMLLCSPDGKDPDSRGPIWVPAGAAAPSPLTPEQVAQIARKQLRLPAPKIMASPAGDQLVNLHTWMWLDRGSWRDISATASVPGVSVTAVARPTSATWVMGDGSSVTCVGAGSSFPVGGDPTSASPDCGHTYRTSSAGRPAEAFPVAVTVLWAVTWSGAGQGGTFPNLSTSASAAFRVAESQGITTG</sequence>
<keyword evidence="3" id="KW-1185">Reference proteome</keyword>
<accession>A0ABQ3MY04</accession>
<evidence type="ECO:0000313" key="3">
    <source>
        <dbReference type="Proteomes" id="UP000605568"/>
    </source>
</evidence>